<feature type="compositionally biased region" description="Pro residues" evidence="1">
    <location>
        <begin position="127"/>
        <end position="139"/>
    </location>
</feature>
<sequence length="332" mass="37669">MAYGRGNAFGSGVLIVIGFLFLGRNLDLFVWSIGDVLKFAGPLVLIIFGLAMIFKPKSRRSGEERRIGDEMKNEWKAYTYEPSDEKPVPPAPPLHPDPTKRPVGGEDALEAEVEAAFGGPEAQRPPISGPGPEPGPRQAPPRYREFVGEDPRGRHERHHANRRAERWERHAIHAAKVRERIERRAYRHYHRHTHRKDRVEWWNHDPNVQTRSGFIGDIYLGHDYWELKPMNISHFIGDTVLDLTKAQILPGETVINISSFIGDVKIYLPNDYEIGVQVVSSAFVGDVAVLEQKEGGIFKNIDVETPFFQDTDKKIRLRVSTFIGDVRVTKVG</sequence>
<evidence type="ECO:0000259" key="4">
    <source>
        <dbReference type="Pfam" id="PF18917"/>
    </source>
</evidence>
<feature type="region of interest" description="Disordered" evidence="1">
    <location>
        <begin position="117"/>
        <end position="165"/>
    </location>
</feature>
<keyword evidence="2" id="KW-0472">Membrane</keyword>
<evidence type="ECO:0000313" key="6">
    <source>
        <dbReference type="Proteomes" id="UP000665561"/>
    </source>
</evidence>
<dbReference type="Proteomes" id="UP000665561">
    <property type="component" value="Unassembled WGS sequence"/>
</dbReference>
<feature type="domain" description="LiaI-LiaF-like transmembrane region" evidence="4">
    <location>
        <begin position="9"/>
        <end position="53"/>
    </location>
</feature>
<comment type="caution">
    <text evidence="5">The sequence shown here is derived from an EMBL/GenBank/DDBJ whole genome shotgun (WGS) entry which is preliminary data.</text>
</comment>
<keyword evidence="2" id="KW-1133">Transmembrane helix</keyword>
<protein>
    <submittedName>
        <fullName evidence="5">Cell wall-active antibiotics response protein</fullName>
    </submittedName>
</protein>
<keyword evidence="6" id="KW-1185">Reference proteome</keyword>
<evidence type="ECO:0000259" key="3">
    <source>
        <dbReference type="Pfam" id="PF09922"/>
    </source>
</evidence>
<dbReference type="InterPro" id="IPR043726">
    <property type="entry name" value="LiaI-LiaF-like_TM1"/>
</dbReference>
<organism evidence="5 6">
    <name type="scientific">Paenibacillus glycinis</name>
    <dbReference type="NCBI Taxonomy" id="2697035"/>
    <lineage>
        <taxon>Bacteria</taxon>
        <taxon>Bacillati</taxon>
        <taxon>Bacillota</taxon>
        <taxon>Bacilli</taxon>
        <taxon>Bacillales</taxon>
        <taxon>Paenibacillaceae</taxon>
        <taxon>Paenibacillus</taxon>
    </lineage>
</organism>
<feature type="compositionally biased region" description="Basic and acidic residues" evidence="1">
    <location>
        <begin position="142"/>
        <end position="153"/>
    </location>
</feature>
<keyword evidence="2" id="KW-0812">Transmembrane</keyword>
<evidence type="ECO:0000256" key="2">
    <source>
        <dbReference type="SAM" id="Phobius"/>
    </source>
</evidence>
<accession>A0ABW9XU14</accession>
<evidence type="ECO:0000313" key="5">
    <source>
        <dbReference type="EMBL" id="NBD26149.1"/>
    </source>
</evidence>
<name>A0ABW9XU14_9BACL</name>
<reference evidence="5 6" key="1">
    <citation type="submission" date="2020-01" db="EMBL/GenBank/DDBJ databases">
        <title>Paenibacillus soybeanensis sp. nov. isolated from the nodules of soybean (Glycine max(L.) Merr).</title>
        <authorList>
            <person name="Wang H."/>
        </authorList>
    </citation>
    <scope>NUCLEOTIDE SEQUENCE [LARGE SCALE GENOMIC DNA]</scope>
    <source>
        <strain evidence="5 6">T1</strain>
    </source>
</reference>
<gene>
    <name evidence="5" type="ORF">GT019_19925</name>
</gene>
<dbReference type="EMBL" id="JAAAMV010000018">
    <property type="protein sequence ID" value="NBD26149.1"/>
    <property type="molecule type" value="Genomic_DNA"/>
</dbReference>
<feature type="domain" description="Cell wall-active antibiotics response LiaF-like C-terminal" evidence="3">
    <location>
        <begin position="214"/>
        <end position="328"/>
    </location>
</feature>
<proteinExistence type="predicted"/>
<feature type="region of interest" description="Disordered" evidence="1">
    <location>
        <begin position="80"/>
        <end position="104"/>
    </location>
</feature>
<feature type="transmembrane region" description="Helical" evidence="2">
    <location>
        <begin position="39"/>
        <end position="56"/>
    </location>
</feature>
<dbReference type="InterPro" id="IPR047793">
    <property type="entry name" value="LiaF_C"/>
</dbReference>
<dbReference type="InterPro" id="IPR024425">
    <property type="entry name" value="LiaF-like_C"/>
</dbReference>
<feature type="transmembrane region" description="Helical" evidence="2">
    <location>
        <begin position="12"/>
        <end position="33"/>
    </location>
</feature>
<dbReference type="Pfam" id="PF18917">
    <property type="entry name" value="LiaI-LiaF-like_TM1"/>
    <property type="match status" value="1"/>
</dbReference>
<dbReference type="Pfam" id="PF09922">
    <property type="entry name" value="LiaF-like_C"/>
    <property type="match status" value="1"/>
</dbReference>
<dbReference type="NCBIfam" id="NF040535">
    <property type="entry name" value="LiaF_C_term"/>
    <property type="match status" value="1"/>
</dbReference>
<evidence type="ECO:0000256" key="1">
    <source>
        <dbReference type="SAM" id="MobiDB-lite"/>
    </source>
</evidence>